<feature type="transmembrane region" description="Helical" evidence="1">
    <location>
        <begin position="63"/>
        <end position="85"/>
    </location>
</feature>
<organism evidence="2 3">
    <name type="scientific">Colletotrichum tanaceti</name>
    <dbReference type="NCBI Taxonomy" id="1306861"/>
    <lineage>
        <taxon>Eukaryota</taxon>
        <taxon>Fungi</taxon>
        <taxon>Dikarya</taxon>
        <taxon>Ascomycota</taxon>
        <taxon>Pezizomycotina</taxon>
        <taxon>Sordariomycetes</taxon>
        <taxon>Hypocreomycetidae</taxon>
        <taxon>Glomerellales</taxon>
        <taxon>Glomerellaceae</taxon>
        <taxon>Colletotrichum</taxon>
        <taxon>Colletotrichum destructivum species complex</taxon>
    </lineage>
</organism>
<evidence type="ECO:0000256" key="1">
    <source>
        <dbReference type="SAM" id="Phobius"/>
    </source>
</evidence>
<name>A0A4U6X9F7_9PEZI</name>
<keyword evidence="1" id="KW-1133">Transmembrane helix</keyword>
<reference evidence="2 3" key="1">
    <citation type="journal article" date="2019" name="PLoS ONE">
        <title>Comparative genome analysis indicates high evolutionary potential of pathogenicity genes in Colletotrichum tanaceti.</title>
        <authorList>
            <person name="Lelwala R.V."/>
            <person name="Korhonen P.K."/>
            <person name="Young N.D."/>
            <person name="Scott J.B."/>
            <person name="Ades P.A."/>
            <person name="Gasser R.B."/>
            <person name="Taylor P.W.J."/>
        </authorList>
    </citation>
    <scope>NUCLEOTIDE SEQUENCE [LARGE SCALE GENOMIC DNA]</scope>
    <source>
        <strain evidence="2">BRIP57314</strain>
    </source>
</reference>
<dbReference type="InterPro" id="IPR053008">
    <property type="entry name" value="Phomopsin_biosynth_assoc"/>
</dbReference>
<proteinExistence type="predicted"/>
<gene>
    <name evidence="2" type="ORF">CTA1_11338</name>
</gene>
<protein>
    <submittedName>
        <fullName evidence="2">Uncharacterized protein</fullName>
    </submittedName>
</protein>
<keyword evidence="3" id="KW-1185">Reference proteome</keyword>
<keyword evidence="1" id="KW-0812">Transmembrane</keyword>
<keyword evidence="1" id="KW-0472">Membrane</keyword>
<dbReference type="PANTHER" id="PTHR35896:SF3">
    <property type="entry name" value="MAJOR FACILITATOR SUPERFAMILY TRANSPORTER"/>
    <property type="match status" value="1"/>
</dbReference>
<dbReference type="STRING" id="1306861.A0A4U6X9F7"/>
<sequence>MMENNHWKDVSSKFVFRRLSFDNTSSQHMASEDVCDEEMVSRLLDDHDRFPAANHKKSPSPRLFAFSLPLLATVVILLLASTGFVQHVICRTALSKTHHKRGEGSKVMVKPCGGTPQEARQKSCHFDVISFCWLPSQCYDAELSREFDGANHLEWFLDPNRTEPLTHEQIMTGEHTGLYVNWEYHVRHCTAMWKKMHRAILLGNGHGAKAIDGYIGAYEHTEHCEHMLLAGRNIAPDIINTRIAVKYPDCGL</sequence>
<accession>A0A4U6X9F7</accession>
<evidence type="ECO:0000313" key="3">
    <source>
        <dbReference type="Proteomes" id="UP000310108"/>
    </source>
</evidence>
<dbReference type="EMBL" id="PJEX01000262">
    <property type="protein sequence ID" value="TKW52075.1"/>
    <property type="molecule type" value="Genomic_DNA"/>
</dbReference>
<evidence type="ECO:0000313" key="2">
    <source>
        <dbReference type="EMBL" id="TKW52075.1"/>
    </source>
</evidence>
<dbReference type="PANTHER" id="PTHR35896">
    <property type="entry name" value="IG-LIKE DOMAIN-CONTAINING PROTEIN"/>
    <property type="match status" value="1"/>
</dbReference>
<comment type="caution">
    <text evidence="2">The sequence shown here is derived from an EMBL/GenBank/DDBJ whole genome shotgun (WGS) entry which is preliminary data.</text>
</comment>
<dbReference type="Proteomes" id="UP000310108">
    <property type="component" value="Unassembled WGS sequence"/>
</dbReference>
<dbReference type="AlphaFoldDB" id="A0A4U6X9F7"/>